<evidence type="ECO:0000313" key="3">
    <source>
        <dbReference type="EMBL" id="QEW25314.1"/>
    </source>
</evidence>
<feature type="domain" description="(S)-ureidoglycine aminohydrolase cupin" evidence="2">
    <location>
        <begin position="173"/>
        <end position="244"/>
    </location>
</feature>
<organism evidence="3 4">
    <name type="scientific">Roseovarius indicus</name>
    <dbReference type="NCBI Taxonomy" id="540747"/>
    <lineage>
        <taxon>Bacteria</taxon>
        <taxon>Pseudomonadati</taxon>
        <taxon>Pseudomonadota</taxon>
        <taxon>Alphaproteobacteria</taxon>
        <taxon>Rhodobacterales</taxon>
        <taxon>Roseobacteraceae</taxon>
        <taxon>Roseovarius</taxon>
    </lineage>
</organism>
<gene>
    <name evidence="3" type="ORF">RIdsm_01100</name>
</gene>
<feature type="domain" description="(S)-ureidoglycine aminohydrolase cupin" evidence="2">
    <location>
        <begin position="52"/>
        <end position="118"/>
    </location>
</feature>
<dbReference type="InterPro" id="IPR011051">
    <property type="entry name" value="RmlC_Cupin_sf"/>
</dbReference>
<reference evidence="3 4" key="1">
    <citation type="submission" date="2018-08" db="EMBL/GenBank/DDBJ databases">
        <title>Genetic Globetrotter - A new plasmid hitch-hiking vast phylogenetic and geographic distances.</title>
        <authorList>
            <person name="Vollmers J."/>
            <person name="Petersen J."/>
        </authorList>
    </citation>
    <scope>NUCLEOTIDE SEQUENCE [LARGE SCALE GENOMIC DNA]</scope>
    <source>
        <strain evidence="3 4">DSM 26383</strain>
    </source>
</reference>
<sequence length="251" mass="27811">MNVTKITRMEPDGPGGKGLDAWPKLPPEVVDEGDPVQTGYKYYEDDVTGLRVGIWNCTEFKSKMEPHAVHEFMHLISGTVTIVHGDGSTLTATAGEQFFIPKGTMRQWTQSGEVRKYFMIFPDPSGAEADDPDSLRAFKIDQSEEMQSIPVPGELEIIGETPEWKAKKIFEDPTGQYTFGLWQATPFEMKPAPIDHAELMLPFEGTMTLKGDGETHTFAPGEAAFVPKGAECVWASTDKVTKVFCSFRPKA</sequence>
<evidence type="ECO:0000259" key="2">
    <source>
        <dbReference type="Pfam" id="PF05899"/>
    </source>
</evidence>
<accession>A0A5P3A938</accession>
<proteinExistence type="predicted"/>
<evidence type="ECO:0000313" key="4">
    <source>
        <dbReference type="Proteomes" id="UP000325785"/>
    </source>
</evidence>
<protein>
    <submittedName>
        <fullName evidence="3">Ethanolamine utilization protein EutQ</fullName>
    </submittedName>
</protein>
<dbReference type="PANTHER" id="PTHR40943:SF1">
    <property type="entry name" value="CYTOPLASMIC PROTEIN"/>
    <property type="match status" value="1"/>
</dbReference>
<dbReference type="KEGG" id="rid:RIdsm_01100"/>
<dbReference type="EMBL" id="CP031598">
    <property type="protein sequence ID" value="QEW25314.1"/>
    <property type="molecule type" value="Genomic_DNA"/>
</dbReference>
<name>A0A5P3A938_9RHOB</name>
<dbReference type="Proteomes" id="UP000325785">
    <property type="component" value="Chromosome"/>
</dbReference>
<evidence type="ECO:0000256" key="1">
    <source>
        <dbReference type="SAM" id="MobiDB-lite"/>
    </source>
</evidence>
<dbReference type="PANTHER" id="PTHR40943">
    <property type="entry name" value="CYTOPLASMIC PROTEIN-RELATED"/>
    <property type="match status" value="1"/>
</dbReference>
<dbReference type="SUPFAM" id="SSF51182">
    <property type="entry name" value="RmlC-like cupins"/>
    <property type="match status" value="2"/>
</dbReference>
<dbReference type="Pfam" id="PF05899">
    <property type="entry name" value="Cupin_3"/>
    <property type="match status" value="2"/>
</dbReference>
<dbReference type="AlphaFoldDB" id="A0A5P3A938"/>
<dbReference type="Gene3D" id="2.60.120.10">
    <property type="entry name" value="Jelly Rolls"/>
    <property type="match status" value="2"/>
</dbReference>
<dbReference type="InterPro" id="IPR008579">
    <property type="entry name" value="UGlyAH_Cupin_dom"/>
</dbReference>
<dbReference type="InterPro" id="IPR014710">
    <property type="entry name" value="RmlC-like_jellyroll"/>
</dbReference>
<feature type="region of interest" description="Disordered" evidence="1">
    <location>
        <begin position="1"/>
        <end position="23"/>
    </location>
</feature>